<dbReference type="STRING" id="529704.SAMN02927913_2574"/>
<dbReference type="EMBL" id="FNYC01000005">
    <property type="protein sequence ID" value="SEJ16443.1"/>
    <property type="molecule type" value="Genomic_DNA"/>
</dbReference>
<dbReference type="RefSeq" id="WP_091337572.1">
    <property type="nucleotide sequence ID" value="NZ_FNYC01000005.1"/>
</dbReference>
<dbReference type="InterPro" id="IPR010130">
    <property type="entry name" value="T1SS_OMP_TolC"/>
</dbReference>
<evidence type="ECO:0000313" key="11">
    <source>
        <dbReference type="Proteomes" id="UP000199420"/>
    </source>
</evidence>
<keyword evidence="3" id="KW-0813">Transport</keyword>
<protein>
    <submittedName>
        <fullName evidence="10">Outer membrane protein</fullName>
    </submittedName>
</protein>
<keyword evidence="5" id="KW-0812">Transmembrane</keyword>
<dbReference type="Gene3D" id="1.20.1600.10">
    <property type="entry name" value="Outer membrane efflux proteins (OEP)"/>
    <property type="match status" value="1"/>
</dbReference>
<dbReference type="NCBIfam" id="TIGR01844">
    <property type="entry name" value="type_I_sec_TolC"/>
    <property type="match status" value="1"/>
</dbReference>
<evidence type="ECO:0000256" key="4">
    <source>
        <dbReference type="ARBA" id="ARBA00022452"/>
    </source>
</evidence>
<dbReference type="Pfam" id="PF02321">
    <property type="entry name" value="OEP"/>
    <property type="match status" value="2"/>
</dbReference>
<dbReference type="OrthoDB" id="9813458at2"/>
<comment type="similarity">
    <text evidence="2">Belongs to the outer membrane factor (OMF) (TC 1.B.17) family.</text>
</comment>
<keyword evidence="11" id="KW-1185">Reference proteome</keyword>
<proteinExistence type="inferred from homology"/>
<dbReference type="GO" id="GO:0015288">
    <property type="term" value="F:porin activity"/>
    <property type="evidence" value="ECO:0007669"/>
    <property type="project" value="TreeGrafter"/>
</dbReference>
<dbReference type="PANTHER" id="PTHR30026:SF20">
    <property type="entry name" value="OUTER MEMBRANE PROTEIN TOLC"/>
    <property type="match status" value="1"/>
</dbReference>
<evidence type="ECO:0000256" key="1">
    <source>
        <dbReference type="ARBA" id="ARBA00004442"/>
    </source>
</evidence>
<name>A0A1H6WHS0_9GAMM</name>
<dbReference type="InterPro" id="IPR003423">
    <property type="entry name" value="OMP_efflux"/>
</dbReference>
<comment type="subcellular location">
    <subcellularLocation>
        <location evidence="1">Cell outer membrane</location>
    </subcellularLocation>
</comment>
<evidence type="ECO:0000256" key="9">
    <source>
        <dbReference type="SAM" id="SignalP"/>
    </source>
</evidence>
<evidence type="ECO:0000256" key="8">
    <source>
        <dbReference type="SAM" id="MobiDB-lite"/>
    </source>
</evidence>
<evidence type="ECO:0000256" key="2">
    <source>
        <dbReference type="ARBA" id="ARBA00007613"/>
    </source>
</evidence>
<evidence type="ECO:0000256" key="7">
    <source>
        <dbReference type="ARBA" id="ARBA00023237"/>
    </source>
</evidence>
<evidence type="ECO:0000256" key="6">
    <source>
        <dbReference type="ARBA" id="ARBA00023136"/>
    </source>
</evidence>
<accession>A0A1H6WHS0</accession>
<feature type="compositionally biased region" description="Low complexity" evidence="8">
    <location>
        <begin position="70"/>
        <end position="85"/>
    </location>
</feature>
<feature type="chain" id="PRO_5011691468" evidence="9">
    <location>
        <begin position="22"/>
        <end position="446"/>
    </location>
</feature>
<sequence>MRLKLLTLALALSATSLPGHGEDLMDAYRQARANDPVLAQAEATRLSVGEGVTQTRALLLPQLSGRATFSQSSGSSAQTTTLGGAPINAGHLRSRDESLELSQTILDLSKIADLHAAESQSDSQNAQYNASLQELFVRVTAAYFGVLTSQDELAYAKANEDAFRQSYEQAEQRFNVGLSAVTDVYQAKSYYELAKAQTVAANNALNDAREALAQITGKPVGNLKQLRDDLPMVAPKPADPNAWVSEALKNNPNVAAQQYNVEAASHSVNSARAGHLPTINASVSRGTSANWLENMGGAFADRNGRYGTTVGITLTVPIFSGFATQSRVRQSIYQRDAAEDSLEAQRRQVTRDTLNFYRSVIAGISQVEANKASVESGQKALEATRAGFDVGTQTMLNVLNAIQTLTQAESSYSQSRHALILDQLQLKQAAGTIDIKDIEAVNSLLE</sequence>
<keyword evidence="7" id="KW-0998">Cell outer membrane</keyword>
<keyword evidence="9" id="KW-0732">Signal</keyword>
<dbReference type="SUPFAM" id="SSF56954">
    <property type="entry name" value="Outer membrane efflux proteins (OEP)"/>
    <property type="match status" value="1"/>
</dbReference>
<dbReference type="GO" id="GO:0015562">
    <property type="term" value="F:efflux transmembrane transporter activity"/>
    <property type="evidence" value="ECO:0007669"/>
    <property type="project" value="InterPro"/>
</dbReference>
<dbReference type="Proteomes" id="UP000199420">
    <property type="component" value="Unassembled WGS sequence"/>
</dbReference>
<dbReference type="InterPro" id="IPR051906">
    <property type="entry name" value="TolC-like"/>
</dbReference>
<keyword evidence="6" id="KW-0472">Membrane</keyword>
<reference evidence="10 11" key="1">
    <citation type="submission" date="2016-10" db="EMBL/GenBank/DDBJ databases">
        <authorList>
            <person name="de Groot N.N."/>
        </authorList>
    </citation>
    <scope>NUCLEOTIDE SEQUENCE [LARGE SCALE GENOMIC DNA]</scope>
    <source>
        <strain evidence="10 11">DSM 26515</strain>
    </source>
</reference>
<feature type="region of interest" description="Disordered" evidence="8">
    <location>
        <begin position="70"/>
        <end position="89"/>
    </location>
</feature>
<dbReference type="GO" id="GO:1990281">
    <property type="term" value="C:efflux pump complex"/>
    <property type="evidence" value="ECO:0007669"/>
    <property type="project" value="TreeGrafter"/>
</dbReference>
<dbReference type="GO" id="GO:0009279">
    <property type="term" value="C:cell outer membrane"/>
    <property type="evidence" value="ECO:0007669"/>
    <property type="project" value="UniProtKB-SubCell"/>
</dbReference>
<dbReference type="AlphaFoldDB" id="A0A1H6WHS0"/>
<evidence type="ECO:0000256" key="5">
    <source>
        <dbReference type="ARBA" id="ARBA00022692"/>
    </source>
</evidence>
<evidence type="ECO:0000256" key="3">
    <source>
        <dbReference type="ARBA" id="ARBA00022448"/>
    </source>
</evidence>
<dbReference type="PANTHER" id="PTHR30026">
    <property type="entry name" value="OUTER MEMBRANE PROTEIN TOLC"/>
    <property type="match status" value="1"/>
</dbReference>
<gene>
    <name evidence="10" type="ORF">SAMN04487997_2597</name>
</gene>
<evidence type="ECO:0000313" key="10">
    <source>
        <dbReference type="EMBL" id="SEJ16443.1"/>
    </source>
</evidence>
<keyword evidence="4" id="KW-1134">Transmembrane beta strand</keyword>
<organism evidence="10 11">
    <name type="scientific">Frateuria terrea</name>
    <dbReference type="NCBI Taxonomy" id="529704"/>
    <lineage>
        <taxon>Bacteria</taxon>
        <taxon>Pseudomonadati</taxon>
        <taxon>Pseudomonadota</taxon>
        <taxon>Gammaproteobacteria</taxon>
        <taxon>Lysobacterales</taxon>
        <taxon>Rhodanobacteraceae</taxon>
        <taxon>Frateuria</taxon>
    </lineage>
</organism>
<feature type="signal peptide" evidence="9">
    <location>
        <begin position="1"/>
        <end position="21"/>
    </location>
</feature>